<evidence type="ECO:0000256" key="1">
    <source>
        <dbReference type="ARBA" id="ARBA00006484"/>
    </source>
</evidence>
<dbReference type="HOGENOM" id="CLU_010194_2_6_5"/>
<evidence type="ECO:0000256" key="3">
    <source>
        <dbReference type="RuleBase" id="RU000363"/>
    </source>
</evidence>
<dbReference type="Gene3D" id="3.40.50.720">
    <property type="entry name" value="NAD(P)-binding Rossmann-like Domain"/>
    <property type="match status" value="1"/>
</dbReference>
<proteinExistence type="inferred from homology"/>
<dbReference type="SUPFAM" id="SSF51735">
    <property type="entry name" value="NAD(P)-binding Rossmann-fold domains"/>
    <property type="match status" value="1"/>
</dbReference>
<dbReference type="InterPro" id="IPR036291">
    <property type="entry name" value="NAD(P)-bd_dom_sf"/>
</dbReference>
<dbReference type="STRING" id="715226.ABI_19530"/>
<sequence length="239" mass="24853">MSHLSNKTFLVSGANRGIGAATVRELLKTDVRKIYAAARKPDSLPDFGDARVVPLALDITDDASVTAAAAVATDVEVLINNAGTAVFAGFLESPTELIEGDMNTNYYGTLRVIRAFTPQLVARGSGVIANVISVVGLTSAPGLAGYSASKAALQSLTQTLRANLKASGVKVLGIYPGPIDTDMARDIPMDKATPEHAAAEIVRGVAEGETYIFPDPVAKQIGALWATDGRTLDTALVGE</sequence>
<dbReference type="OrthoDB" id="7593130at2"/>
<dbReference type="Proteomes" id="UP000006512">
    <property type="component" value="Unassembled WGS sequence"/>
</dbReference>
<dbReference type="PRINTS" id="PR00080">
    <property type="entry name" value="SDRFAMILY"/>
</dbReference>
<evidence type="ECO:0000313" key="4">
    <source>
        <dbReference type="EMBL" id="EGF93513.1"/>
    </source>
</evidence>
<dbReference type="NCBIfam" id="NF006118">
    <property type="entry name" value="PRK08264.1-4"/>
    <property type="match status" value="1"/>
</dbReference>
<evidence type="ECO:0000313" key="5">
    <source>
        <dbReference type="Proteomes" id="UP000006512"/>
    </source>
</evidence>
<dbReference type="Pfam" id="PF00106">
    <property type="entry name" value="adh_short"/>
    <property type="match status" value="1"/>
</dbReference>
<dbReference type="PRINTS" id="PR00081">
    <property type="entry name" value="GDHRDH"/>
</dbReference>
<dbReference type="GO" id="GO:0016491">
    <property type="term" value="F:oxidoreductase activity"/>
    <property type="evidence" value="ECO:0007669"/>
    <property type="project" value="UniProtKB-KW"/>
</dbReference>
<dbReference type="RefSeq" id="WP_006272712.1">
    <property type="nucleotide sequence ID" value="NZ_GL883077.1"/>
</dbReference>
<keyword evidence="5" id="KW-1185">Reference proteome</keyword>
<dbReference type="PANTHER" id="PTHR44169">
    <property type="entry name" value="NADPH-DEPENDENT 1-ACYLDIHYDROXYACETONE PHOSPHATE REDUCTASE"/>
    <property type="match status" value="1"/>
</dbReference>
<dbReference type="AlphaFoldDB" id="F4QLL5"/>
<dbReference type="InterPro" id="IPR002347">
    <property type="entry name" value="SDR_fam"/>
</dbReference>
<dbReference type="InterPro" id="IPR020904">
    <property type="entry name" value="Sc_DH/Rdtase_CS"/>
</dbReference>
<dbReference type="PANTHER" id="PTHR44169:SF6">
    <property type="entry name" value="NADPH-DEPENDENT 1-ACYLDIHYDROXYACETONE PHOSPHATE REDUCTASE"/>
    <property type="match status" value="1"/>
</dbReference>
<dbReference type="EMBL" id="GL883077">
    <property type="protein sequence ID" value="EGF93513.1"/>
    <property type="molecule type" value="Genomic_DNA"/>
</dbReference>
<accession>F4QLL5</accession>
<dbReference type="PROSITE" id="PS00061">
    <property type="entry name" value="ADH_SHORT"/>
    <property type="match status" value="1"/>
</dbReference>
<keyword evidence="2" id="KW-0560">Oxidoreductase</keyword>
<gene>
    <name evidence="4" type="ORF">ABI_19530</name>
</gene>
<reference evidence="5" key="1">
    <citation type="submission" date="2011-03" db="EMBL/GenBank/DDBJ databases">
        <title>Draft genome sequence of Brevundimonas diminuta.</title>
        <authorList>
            <person name="Brown P.J.B."/>
            <person name="Buechlein A."/>
            <person name="Hemmerich C."/>
            <person name="Brun Y.V."/>
        </authorList>
    </citation>
    <scope>NUCLEOTIDE SEQUENCE [LARGE SCALE GENOMIC DNA]</scope>
    <source>
        <strain evidence="5">C19</strain>
    </source>
</reference>
<comment type="similarity">
    <text evidence="1 3">Belongs to the short-chain dehydrogenases/reductases (SDR) family.</text>
</comment>
<organism evidence="4 5">
    <name type="scientific">Asticcacaulis biprosthecium C19</name>
    <dbReference type="NCBI Taxonomy" id="715226"/>
    <lineage>
        <taxon>Bacteria</taxon>
        <taxon>Pseudomonadati</taxon>
        <taxon>Pseudomonadota</taxon>
        <taxon>Alphaproteobacteria</taxon>
        <taxon>Caulobacterales</taxon>
        <taxon>Caulobacteraceae</taxon>
        <taxon>Asticcacaulis</taxon>
    </lineage>
</organism>
<evidence type="ECO:0000256" key="2">
    <source>
        <dbReference type="ARBA" id="ARBA00023002"/>
    </source>
</evidence>
<name>F4QLL5_9CAUL</name>
<protein>
    <submittedName>
        <fullName evidence="4">Short chain dehydrogenase family protein</fullName>
    </submittedName>
</protein>
<dbReference type="eggNOG" id="COG4221">
    <property type="taxonomic scope" value="Bacteria"/>
</dbReference>